<keyword evidence="2" id="KW-0472">Membrane</keyword>
<dbReference type="RefSeq" id="WP_101455431.1">
    <property type="nucleotide sequence ID" value="NZ_PCGY01000024.1"/>
</dbReference>
<evidence type="ECO:0000313" key="3">
    <source>
        <dbReference type="EMBL" id="PKU88430.1"/>
    </source>
</evidence>
<accession>A0A2N3QEA1</accession>
<comment type="caution">
    <text evidence="3">The sequence shown here is derived from an EMBL/GenBank/DDBJ whole genome shotgun (WGS) entry which is preliminary data.</text>
</comment>
<dbReference type="Proteomes" id="UP000233727">
    <property type="component" value="Unassembled WGS sequence"/>
</dbReference>
<sequence length="358" mass="36541">MTDQNTDDTDTTVIPATGGTPGTDATGDPTGTHPMKPSRKRIVAAAVAVVLVLAGMGGGIALWRHQQAVEREALELAQARTRCAKTADARRLAQNEWQALVDGDAAAMAKTDKASVKDTGTLDKLGKELDAKAPAVTACTGGMASQVDAKTRHVSGETAWYRRHTASLTKAVKAVETSILDKTVADGQALLTSSEGKVADEATRTALRQAVDKRDATAIRQATGNVRASMKAKQVADEAAARAKAEAEAAAAAAAAQAQAQAQARRSSGTTTRRATGQSTTRRQSGTTGGNRTYTQPNNGSGSGSSSSTGNSSNSGTSSSSGGQSGCDSTGCWFGGTFYPSTVNPNCTPGHTGLCPIG</sequence>
<protein>
    <submittedName>
        <fullName evidence="3">Colicin transporter</fullName>
    </submittedName>
</protein>
<organism evidence="3 4">
    <name type="scientific">Bifidobacterium thermophilum</name>
    <dbReference type="NCBI Taxonomy" id="33905"/>
    <lineage>
        <taxon>Bacteria</taxon>
        <taxon>Bacillati</taxon>
        <taxon>Actinomycetota</taxon>
        <taxon>Actinomycetes</taxon>
        <taxon>Bifidobacteriales</taxon>
        <taxon>Bifidobacteriaceae</taxon>
        <taxon>Bifidobacterium</taxon>
    </lineage>
</organism>
<dbReference type="AlphaFoldDB" id="A0A2N3QEA1"/>
<feature type="transmembrane region" description="Helical" evidence="2">
    <location>
        <begin position="42"/>
        <end position="63"/>
    </location>
</feature>
<evidence type="ECO:0000256" key="2">
    <source>
        <dbReference type="SAM" id="Phobius"/>
    </source>
</evidence>
<feature type="compositionally biased region" description="Low complexity" evidence="1">
    <location>
        <begin position="260"/>
        <end position="286"/>
    </location>
</feature>
<gene>
    <name evidence="3" type="ORF">CQR47_1779</name>
</gene>
<evidence type="ECO:0000256" key="1">
    <source>
        <dbReference type="SAM" id="MobiDB-lite"/>
    </source>
</evidence>
<keyword evidence="2" id="KW-1133">Transmembrane helix</keyword>
<keyword evidence="2" id="KW-0812">Transmembrane</keyword>
<feature type="region of interest" description="Disordered" evidence="1">
    <location>
        <begin position="260"/>
        <end position="325"/>
    </location>
</feature>
<proteinExistence type="predicted"/>
<reference evidence="3 4" key="1">
    <citation type="submission" date="2017-10" db="EMBL/GenBank/DDBJ databases">
        <title>Bifidobacterium genomics.</title>
        <authorList>
            <person name="Lugli G.A."/>
            <person name="Milani C."/>
            <person name="Mancabelli L."/>
        </authorList>
    </citation>
    <scope>NUCLEOTIDE SEQUENCE [LARGE SCALE GENOMIC DNA]</scope>
    <source>
        <strain evidence="3 4">1542B</strain>
    </source>
</reference>
<dbReference type="EMBL" id="PCGY01000024">
    <property type="protein sequence ID" value="PKU88430.1"/>
    <property type="molecule type" value="Genomic_DNA"/>
</dbReference>
<evidence type="ECO:0000313" key="4">
    <source>
        <dbReference type="Proteomes" id="UP000233727"/>
    </source>
</evidence>
<feature type="compositionally biased region" description="Acidic residues" evidence="1">
    <location>
        <begin position="1"/>
        <end position="10"/>
    </location>
</feature>
<feature type="region of interest" description="Disordered" evidence="1">
    <location>
        <begin position="1"/>
        <end position="36"/>
    </location>
</feature>
<feature type="compositionally biased region" description="Low complexity" evidence="1">
    <location>
        <begin position="298"/>
        <end position="325"/>
    </location>
</feature>
<feature type="compositionally biased region" description="Low complexity" evidence="1">
    <location>
        <begin position="11"/>
        <end position="32"/>
    </location>
</feature>
<name>A0A2N3QEA1_9BIFI</name>